<keyword evidence="6" id="KW-0548">Nucleotidyltransferase</keyword>
<dbReference type="Gene3D" id="2.40.40.20">
    <property type="match status" value="1"/>
</dbReference>
<comment type="subcellular location">
    <subcellularLocation>
        <location evidence="1">Nucleus</location>
    </subcellularLocation>
</comment>
<name>A0A6I9Z4A3_9SAUR</name>
<dbReference type="GO" id="GO:0000428">
    <property type="term" value="C:DNA-directed RNA polymerase complex"/>
    <property type="evidence" value="ECO:0007669"/>
    <property type="project" value="UniProtKB-KW"/>
</dbReference>
<dbReference type="InterPro" id="IPR015700">
    <property type="entry name" value="RPC1"/>
</dbReference>
<evidence type="ECO:0000256" key="6">
    <source>
        <dbReference type="ARBA" id="ARBA00022695"/>
    </source>
</evidence>
<comment type="similarity">
    <text evidence="2">Belongs to the RNA polymerase beta' chain family.</text>
</comment>
<dbReference type="GeneID" id="106556593"/>
<feature type="non-terminal residue" evidence="13">
    <location>
        <position position="1"/>
    </location>
</feature>
<dbReference type="PANTHER" id="PTHR48446:SF1">
    <property type="entry name" value="DNA-DIRECTED RNA POLYMERASE SUBUNIT BETA' N-TERMINAL SECTION"/>
    <property type="match status" value="1"/>
</dbReference>
<protein>
    <recommendedName>
        <fullName evidence="3">DNA-directed RNA polymerase</fullName>
        <ecNumber evidence="3">2.7.7.6</ecNumber>
    </recommendedName>
</protein>
<evidence type="ECO:0000256" key="4">
    <source>
        <dbReference type="ARBA" id="ARBA00022478"/>
    </source>
</evidence>
<dbReference type="EC" id="2.7.7.6" evidence="3"/>
<evidence type="ECO:0000256" key="5">
    <source>
        <dbReference type="ARBA" id="ARBA00022679"/>
    </source>
</evidence>
<dbReference type="FunFam" id="3.30.1490.180:FF:000002">
    <property type="entry name" value="DNA-directed RNA polymerase subunit"/>
    <property type="match status" value="1"/>
</dbReference>
<keyword evidence="8" id="KW-0862">Zinc</keyword>
<keyword evidence="7" id="KW-0479">Metal-binding</keyword>
<keyword evidence="12" id="KW-1185">Reference proteome</keyword>
<evidence type="ECO:0000256" key="10">
    <source>
        <dbReference type="ARBA" id="ARBA00023242"/>
    </source>
</evidence>
<dbReference type="SUPFAM" id="SSF64484">
    <property type="entry name" value="beta and beta-prime subunits of DNA dependent RNA-polymerase"/>
    <property type="match status" value="1"/>
</dbReference>
<evidence type="ECO:0000256" key="1">
    <source>
        <dbReference type="ARBA" id="ARBA00004123"/>
    </source>
</evidence>
<evidence type="ECO:0000259" key="11">
    <source>
        <dbReference type="SMART" id="SM00663"/>
    </source>
</evidence>
<reference evidence="13" key="1">
    <citation type="submission" date="2025-08" db="UniProtKB">
        <authorList>
            <consortium name="RefSeq"/>
        </authorList>
    </citation>
    <scope>IDENTIFICATION</scope>
    <source>
        <tissue evidence="13">Skeletal muscle</tissue>
    </source>
</reference>
<dbReference type="Proteomes" id="UP000504617">
    <property type="component" value="Unplaced"/>
</dbReference>
<dbReference type="InterPro" id="IPR006592">
    <property type="entry name" value="RNA_pol_N"/>
</dbReference>
<dbReference type="GO" id="GO:0003899">
    <property type="term" value="F:DNA-directed RNA polymerase activity"/>
    <property type="evidence" value="ECO:0007669"/>
    <property type="project" value="UniProtKB-EC"/>
</dbReference>
<dbReference type="Pfam" id="PF00623">
    <property type="entry name" value="RNA_pol_Rpb1_2"/>
    <property type="match status" value="1"/>
</dbReference>
<accession>A0A6I9Z4A3</accession>
<evidence type="ECO:0000256" key="8">
    <source>
        <dbReference type="ARBA" id="ARBA00022833"/>
    </source>
</evidence>
<evidence type="ECO:0000313" key="13">
    <source>
        <dbReference type="RefSeq" id="XP_013931054.1"/>
    </source>
</evidence>
<feature type="non-terminal residue" evidence="13">
    <location>
        <position position="151"/>
    </location>
</feature>
<dbReference type="OrthoDB" id="270392at2759"/>
<dbReference type="FunFam" id="2.40.40.20:FF:000019">
    <property type="entry name" value="DNA-directed RNA polymerase II subunit RPB1"/>
    <property type="match status" value="1"/>
</dbReference>
<dbReference type="InterPro" id="IPR000722">
    <property type="entry name" value="RNA_pol_asu"/>
</dbReference>
<dbReference type="Gene3D" id="3.30.1490.180">
    <property type="entry name" value="RNA polymerase ii"/>
    <property type="match status" value="1"/>
</dbReference>
<dbReference type="PANTHER" id="PTHR48446">
    <property type="entry name" value="DNA-DIRECTED RNA POLYMERASE SUBUNIT BETA' N-TERMINAL SECTION"/>
    <property type="match status" value="1"/>
</dbReference>
<keyword evidence="4" id="KW-0240">DNA-directed RNA polymerase</keyword>
<keyword evidence="10" id="KW-0539">Nucleus</keyword>
<dbReference type="AlphaFoldDB" id="A0A6I9Z4A3"/>
<evidence type="ECO:0000313" key="12">
    <source>
        <dbReference type="Proteomes" id="UP000504617"/>
    </source>
</evidence>
<dbReference type="KEGG" id="tsr:106556593"/>
<keyword evidence="5" id="KW-0808">Transferase</keyword>
<dbReference type="GO" id="GO:0003677">
    <property type="term" value="F:DNA binding"/>
    <property type="evidence" value="ECO:0007669"/>
    <property type="project" value="InterPro"/>
</dbReference>
<evidence type="ECO:0000256" key="9">
    <source>
        <dbReference type="ARBA" id="ARBA00023163"/>
    </source>
</evidence>
<evidence type="ECO:0000256" key="2">
    <source>
        <dbReference type="ARBA" id="ARBA00006460"/>
    </source>
</evidence>
<dbReference type="RefSeq" id="XP_013931054.1">
    <property type="nucleotide sequence ID" value="XM_014075579.1"/>
</dbReference>
<feature type="domain" description="RNA polymerase N-terminal" evidence="11">
    <location>
        <begin position="1"/>
        <end position="150"/>
    </location>
</feature>
<sequence length="151" mass="17356">VNKANIAFMRKLVRNGPEVHPGANFIQQRHTQMKRFLKYGNRERMAQELKYGDIVERHLIDGDIVLFNRQPSLHKLSIMAHIAKVKPHRTFRFNECVCTPYNADFDGDEMNLHLPQTEEAKAEALVLMGVSKPLVLTSLANRPTGRCRIHV</sequence>
<keyword evidence="9" id="KW-0804">Transcription</keyword>
<dbReference type="SMART" id="SM00663">
    <property type="entry name" value="RPOLA_N"/>
    <property type="match status" value="1"/>
</dbReference>
<dbReference type="GO" id="GO:0006351">
    <property type="term" value="P:DNA-templated transcription"/>
    <property type="evidence" value="ECO:0007669"/>
    <property type="project" value="InterPro"/>
</dbReference>
<proteinExistence type="inferred from homology"/>
<evidence type="ECO:0000256" key="7">
    <source>
        <dbReference type="ARBA" id="ARBA00022723"/>
    </source>
</evidence>
<organism evidence="12 13">
    <name type="scientific">Thamnophis sirtalis</name>
    <dbReference type="NCBI Taxonomy" id="35019"/>
    <lineage>
        <taxon>Eukaryota</taxon>
        <taxon>Metazoa</taxon>
        <taxon>Chordata</taxon>
        <taxon>Craniata</taxon>
        <taxon>Vertebrata</taxon>
        <taxon>Euteleostomi</taxon>
        <taxon>Lepidosauria</taxon>
        <taxon>Squamata</taxon>
        <taxon>Bifurcata</taxon>
        <taxon>Unidentata</taxon>
        <taxon>Episquamata</taxon>
        <taxon>Toxicofera</taxon>
        <taxon>Serpentes</taxon>
        <taxon>Colubroidea</taxon>
        <taxon>Colubridae</taxon>
        <taxon>Natricinae</taxon>
        <taxon>Thamnophis</taxon>
    </lineage>
</organism>
<dbReference type="GO" id="GO:0046872">
    <property type="term" value="F:metal ion binding"/>
    <property type="evidence" value="ECO:0007669"/>
    <property type="project" value="UniProtKB-KW"/>
</dbReference>
<gene>
    <name evidence="13" type="primary">LOC106556593</name>
</gene>
<evidence type="ECO:0000256" key="3">
    <source>
        <dbReference type="ARBA" id="ARBA00012418"/>
    </source>
</evidence>
<dbReference type="GO" id="GO:0031981">
    <property type="term" value="C:nuclear lumen"/>
    <property type="evidence" value="ECO:0007669"/>
    <property type="project" value="UniProtKB-ARBA"/>
</dbReference>